<feature type="transmembrane region" description="Helical" evidence="1">
    <location>
        <begin position="341"/>
        <end position="361"/>
    </location>
</feature>
<feature type="transmembrane region" description="Helical" evidence="1">
    <location>
        <begin position="367"/>
        <end position="388"/>
    </location>
</feature>
<keyword evidence="1" id="KW-1133">Transmembrane helix</keyword>
<feature type="transmembrane region" description="Helical" evidence="1">
    <location>
        <begin position="104"/>
        <end position="124"/>
    </location>
</feature>
<proteinExistence type="predicted"/>
<reference evidence="2" key="1">
    <citation type="submission" date="2020-05" db="EMBL/GenBank/DDBJ databases">
        <authorList>
            <person name="Chiriac C."/>
            <person name="Salcher M."/>
            <person name="Ghai R."/>
            <person name="Kavagutti S V."/>
        </authorList>
    </citation>
    <scope>NUCLEOTIDE SEQUENCE</scope>
</reference>
<name>A0A6J7L914_9ZZZZ</name>
<keyword evidence="1" id="KW-0472">Membrane</keyword>
<feature type="transmembrane region" description="Helical" evidence="1">
    <location>
        <begin position="231"/>
        <end position="252"/>
    </location>
</feature>
<feature type="transmembrane region" description="Helical" evidence="1">
    <location>
        <begin position="311"/>
        <end position="329"/>
    </location>
</feature>
<feature type="transmembrane region" description="Helical" evidence="1">
    <location>
        <begin position="264"/>
        <end position="283"/>
    </location>
</feature>
<feature type="transmembrane region" description="Helical" evidence="1">
    <location>
        <begin position="184"/>
        <end position="211"/>
    </location>
</feature>
<feature type="transmembrane region" description="Helical" evidence="1">
    <location>
        <begin position="408"/>
        <end position="425"/>
    </location>
</feature>
<feature type="transmembrane region" description="Helical" evidence="1">
    <location>
        <begin position="131"/>
        <end position="148"/>
    </location>
</feature>
<evidence type="ECO:0000256" key="1">
    <source>
        <dbReference type="SAM" id="Phobius"/>
    </source>
</evidence>
<keyword evidence="1" id="KW-0812">Transmembrane</keyword>
<feature type="transmembrane region" description="Helical" evidence="1">
    <location>
        <begin position="154"/>
        <end position="172"/>
    </location>
</feature>
<feature type="transmembrane region" description="Helical" evidence="1">
    <location>
        <begin position="21"/>
        <end position="41"/>
    </location>
</feature>
<sequence>MNKTVVNKTPANKTVPDKSSRTFVVAVLLIASIAPVVAAFINACVSDWVPVDDFAIINMRVRQVWSSHTPLTGLYSRPGWNHAGPMMFWALSPFSVLSGGSSRWVLIGGVVIAAGFISTALFLAFRQTRSLFVFTVLLWLLSLRALPIESLTRYWNPWMPLPALLLLLVLALRTASGKPRDLIGLVVVGSFAVQTHIGTALIVATISLFAFGCVAFDACRERALPAGFRSIAAWVAGLSALLWAAPVIGAVRGDQGNLGAVFKYFLAGSHPSVGIANALKIMANEFSPPFPWLGAGYRIEFLSGHALLSPVVWLLLPIGALFLGGFLAYKQVPGEDRRRGDLRAVLLATLLLFASVSAISAADEPRAYTFAWRAIVAVFILLAAVQPLARRAVAFQSFMGLRVPARSAFLFAIIILSCSLTFEAYDFELRGDSAGGIGTVFAPELANFERSFNWRALDNGERVLIVWGSVSARHQGLAAGLVNALALRGRSVGVPSGAARVWGTHWVLRASNADEVWTVTENGSLTPGLLAQPNAKLVWSSTPLNSRDEARLAGLQARLTSQLKLLGKPEYASWLDSEIGAVVLARDIPELLRSDTSELSRLLAKAGGQCRCAIVKIPGGKGYVAEG</sequence>
<dbReference type="EMBL" id="CAFBNL010000141">
    <property type="protein sequence ID" value="CAB4963402.1"/>
    <property type="molecule type" value="Genomic_DNA"/>
</dbReference>
<evidence type="ECO:0000313" key="2">
    <source>
        <dbReference type="EMBL" id="CAB4963402.1"/>
    </source>
</evidence>
<protein>
    <submittedName>
        <fullName evidence="2">Unannotated protein</fullName>
    </submittedName>
</protein>
<organism evidence="2">
    <name type="scientific">freshwater metagenome</name>
    <dbReference type="NCBI Taxonomy" id="449393"/>
    <lineage>
        <taxon>unclassified sequences</taxon>
        <taxon>metagenomes</taxon>
        <taxon>ecological metagenomes</taxon>
    </lineage>
</organism>
<dbReference type="AlphaFoldDB" id="A0A6J7L914"/>
<accession>A0A6J7L914</accession>
<gene>
    <name evidence="2" type="ORF">UFOPK3789_01431</name>
</gene>